<dbReference type="EMBL" id="JACHJD010000009">
    <property type="protein sequence ID" value="MBB5106341.1"/>
    <property type="molecule type" value="Genomic_DNA"/>
</dbReference>
<name>A0A7W8AYG6_STRST</name>
<evidence type="ECO:0000313" key="2">
    <source>
        <dbReference type="Proteomes" id="UP000549009"/>
    </source>
</evidence>
<protein>
    <submittedName>
        <fullName evidence="1">Uncharacterized protein</fullName>
    </submittedName>
</protein>
<evidence type="ECO:0000313" key="1">
    <source>
        <dbReference type="EMBL" id="MBB5106341.1"/>
    </source>
</evidence>
<comment type="caution">
    <text evidence="1">The sequence shown here is derived from an EMBL/GenBank/DDBJ whole genome shotgun (WGS) entry which is preliminary data.</text>
</comment>
<proteinExistence type="predicted"/>
<keyword evidence="2" id="KW-1185">Reference proteome</keyword>
<dbReference type="Proteomes" id="UP000549009">
    <property type="component" value="Unassembled WGS sequence"/>
</dbReference>
<gene>
    <name evidence="1" type="ORF">FHS40_005445</name>
</gene>
<organism evidence="1 2">
    <name type="scientific">Streptomyces spectabilis</name>
    <dbReference type="NCBI Taxonomy" id="68270"/>
    <lineage>
        <taxon>Bacteria</taxon>
        <taxon>Bacillati</taxon>
        <taxon>Actinomycetota</taxon>
        <taxon>Actinomycetes</taxon>
        <taxon>Kitasatosporales</taxon>
        <taxon>Streptomycetaceae</taxon>
        <taxon>Streptomyces</taxon>
    </lineage>
</organism>
<sequence length="314" mass="34084">MTAVELKAPGESREPLDVKAFSAVEQVVALGGTERDDWESARLKLSATVPSKATDPDGPWSDVSVVAVLAEGATNARTVVPLEPSTESGREWTGSMDVWRADHLDRASLNVHVVARTDGVAGRVIATSQKDWIVDLSARAPKRQRELDVVEVSFSKGPQWLQPFKGVPWIVDTSGDVAAVHVNTDFEGLTDLLSGAGSAAEGLVRDLMLAQMRTDVWTAVFHVAIGDLEIEEDGTPLFSHDWRGEVLREMLPDVMPGRPLEEALGEVHRRRAGASGWIDLQPRIHFAATQRAQMPKALSTAIRGLDRLHQGADA</sequence>
<dbReference type="AlphaFoldDB" id="A0A7W8AYG6"/>
<accession>A0A7W8AYG6</accession>
<reference evidence="1 2" key="1">
    <citation type="submission" date="2020-08" db="EMBL/GenBank/DDBJ databases">
        <title>Genomic Encyclopedia of Type Strains, Phase III (KMG-III): the genomes of soil and plant-associated and newly described type strains.</title>
        <authorList>
            <person name="Whitman W."/>
        </authorList>
    </citation>
    <scope>NUCLEOTIDE SEQUENCE [LARGE SCALE GENOMIC DNA]</scope>
    <source>
        <strain evidence="1 2">CECT 3146</strain>
    </source>
</reference>